<dbReference type="PROSITE" id="PS51502">
    <property type="entry name" value="S_R_A_B_BARREL"/>
    <property type="match status" value="1"/>
</dbReference>
<evidence type="ECO:0000259" key="1">
    <source>
        <dbReference type="PROSITE" id="PS51502"/>
    </source>
</evidence>
<dbReference type="AlphaFoldDB" id="A0A1T3NZ85"/>
<proteinExistence type="predicted"/>
<dbReference type="InterPro" id="IPR011008">
    <property type="entry name" value="Dimeric_a/b-barrel"/>
</dbReference>
<dbReference type="InterPro" id="IPR013097">
    <property type="entry name" value="Dabb"/>
</dbReference>
<comment type="caution">
    <text evidence="2">The sequence shown here is derived from an EMBL/GenBank/DDBJ whole genome shotgun (WGS) entry which is preliminary data.</text>
</comment>
<evidence type="ECO:0000313" key="2">
    <source>
        <dbReference type="EMBL" id="OPC82157.1"/>
    </source>
</evidence>
<dbReference type="RefSeq" id="WP_078976427.1">
    <property type="nucleotide sequence ID" value="NZ_MWQN01000001.1"/>
</dbReference>
<evidence type="ECO:0000313" key="3">
    <source>
        <dbReference type="Proteomes" id="UP000190037"/>
    </source>
</evidence>
<protein>
    <recommendedName>
        <fullName evidence="1">Stress-response A/B barrel domain-containing protein</fullName>
    </recommendedName>
</protein>
<dbReference type="OrthoDB" id="7565202at2"/>
<gene>
    <name evidence="2" type="ORF">B4N89_15480</name>
</gene>
<accession>A0A1T3NZ85</accession>
<feature type="domain" description="Stress-response A/B barrel" evidence="1">
    <location>
        <begin position="75"/>
        <end position="175"/>
    </location>
</feature>
<dbReference type="EMBL" id="MWQN01000001">
    <property type="protein sequence ID" value="OPC82157.1"/>
    <property type="molecule type" value="Genomic_DNA"/>
</dbReference>
<organism evidence="2 3">
    <name type="scientific">Embleya scabrispora</name>
    <dbReference type="NCBI Taxonomy" id="159449"/>
    <lineage>
        <taxon>Bacteria</taxon>
        <taxon>Bacillati</taxon>
        <taxon>Actinomycetota</taxon>
        <taxon>Actinomycetes</taxon>
        <taxon>Kitasatosporales</taxon>
        <taxon>Streptomycetaceae</taxon>
        <taxon>Embleya</taxon>
    </lineage>
</organism>
<reference evidence="2 3" key="1">
    <citation type="submission" date="2017-03" db="EMBL/GenBank/DDBJ databases">
        <title>Draft genome sequence of Streptomyces scabrisporus NF3, endophyte isolated from Amphipterygium adstringens.</title>
        <authorList>
            <person name="Vazquez M."/>
            <person name="Ceapa C.D."/>
            <person name="Rodriguez Luna D."/>
            <person name="Sanchez Esquivel S."/>
        </authorList>
    </citation>
    <scope>NUCLEOTIDE SEQUENCE [LARGE SCALE GENOMIC DNA]</scope>
    <source>
        <strain evidence="2 3">NF3</strain>
    </source>
</reference>
<dbReference type="SUPFAM" id="SSF54909">
    <property type="entry name" value="Dimeric alpha+beta barrel"/>
    <property type="match status" value="1"/>
</dbReference>
<dbReference type="Proteomes" id="UP000190037">
    <property type="component" value="Unassembled WGS sequence"/>
</dbReference>
<keyword evidence="3" id="KW-1185">Reference proteome</keyword>
<name>A0A1T3NZ85_9ACTN</name>
<dbReference type="Pfam" id="PF07876">
    <property type="entry name" value="Dabb"/>
    <property type="match status" value="1"/>
</dbReference>
<sequence length="193" mass="20978">MRRWLVRADGPPAPGFSATAAADPSAGPDLPGSVGGLGWSWDLRADARPELPASADAIALRPVRAGFVPLTGPRIKRTLLLTVRAGTPADVLAEFESDLIAMPEHIGTIRSWALSRVDPIGGDTAWTHAWEQEYATIEGLTGEYLLNPYHWAHVDRWFDGEIPGSIVEPVLAHVFRWSESSVLIEDLPGMRPD</sequence>
<dbReference type="STRING" id="159449.B4N89_15480"/>
<dbReference type="SMART" id="SM00886">
    <property type="entry name" value="Dabb"/>
    <property type="match status" value="1"/>
</dbReference>